<dbReference type="InterPro" id="IPR017907">
    <property type="entry name" value="Znf_RING_CS"/>
</dbReference>
<dbReference type="KEGG" id="shr:111721686"/>
<dbReference type="GeneTree" id="ENSGT00940000163974"/>
<dbReference type="PANTHER" id="PTHR22791">
    <property type="entry name" value="RING-TYPE DOMAIN-CONTAINING PROTEIN"/>
    <property type="match status" value="1"/>
</dbReference>
<proteinExistence type="predicted"/>
<dbReference type="Proteomes" id="UP000007648">
    <property type="component" value="Unassembled WGS sequence"/>
</dbReference>
<dbReference type="InParanoid" id="A0A7N4NXW7"/>
<reference evidence="8 9" key="1">
    <citation type="journal article" date="2011" name="Proc. Natl. Acad. Sci. U.S.A.">
        <title>Genetic diversity and population structure of the endangered marsupial Sarcophilus harrisii (Tasmanian devil).</title>
        <authorList>
            <person name="Miller W."/>
            <person name="Hayes V.M."/>
            <person name="Ratan A."/>
            <person name="Petersen D.C."/>
            <person name="Wittekindt N.E."/>
            <person name="Miller J."/>
            <person name="Walenz B."/>
            <person name="Knight J."/>
            <person name="Qi J."/>
            <person name="Zhao F."/>
            <person name="Wang Q."/>
            <person name="Bedoya-Reina O.C."/>
            <person name="Katiyar N."/>
            <person name="Tomsho L.P."/>
            <person name="Kasson L.M."/>
            <person name="Hardie R.A."/>
            <person name="Woodbridge P."/>
            <person name="Tindall E.A."/>
            <person name="Bertelsen M.F."/>
            <person name="Dixon D."/>
            <person name="Pyecroft S."/>
            <person name="Helgen K.M."/>
            <person name="Lesk A.M."/>
            <person name="Pringle T.H."/>
            <person name="Patterson N."/>
            <person name="Zhang Y."/>
            <person name="Kreiss A."/>
            <person name="Woods G.M."/>
            <person name="Jones M.E."/>
            <person name="Schuster S.C."/>
        </authorList>
    </citation>
    <scope>NUCLEOTIDE SEQUENCE [LARGE SCALE GENOMIC DNA]</scope>
</reference>
<reference evidence="8" key="3">
    <citation type="submission" date="2025-09" db="UniProtKB">
        <authorList>
            <consortium name="Ensembl"/>
        </authorList>
    </citation>
    <scope>IDENTIFICATION</scope>
</reference>
<evidence type="ECO:0000256" key="2">
    <source>
        <dbReference type="ARBA" id="ARBA00022771"/>
    </source>
</evidence>
<keyword evidence="9" id="KW-1185">Reference proteome</keyword>
<dbReference type="Ensembl" id="ENSSHAT00000027965.1">
    <property type="protein sequence ID" value="ENSSHAP00000029432.1"/>
    <property type="gene ID" value="ENSSHAG00000021805.1"/>
</dbReference>
<dbReference type="Pfam" id="PF13639">
    <property type="entry name" value="zf-RING_2"/>
    <property type="match status" value="1"/>
</dbReference>
<evidence type="ECO:0000313" key="9">
    <source>
        <dbReference type="Proteomes" id="UP000007648"/>
    </source>
</evidence>
<keyword evidence="1" id="KW-0479">Metal-binding</keyword>
<keyword evidence="3" id="KW-0862">Zinc</keyword>
<feature type="domain" description="RING-type" evidence="7">
    <location>
        <begin position="110"/>
        <end position="158"/>
    </location>
</feature>
<evidence type="ECO:0000256" key="5">
    <source>
        <dbReference type="SAM" id="MobiDB-lite"/>
    </source>
</evidence>
<dbReference type="PROSITE" id="PS50089">
    <property type="entry name" value="ZF_RING_2"/>
    <property type="match status" value="1"/>
</dbReference>
<feature type="compositionally biased region" description="Pro residues" evidence="5">
    <location>
        <begin position="162"/>
        <end position="173"/>
    </location>
</feature>
<dbReference type="InterPro" id="IPR051435">
    <property type="entry name" value="RING_finger_E3_ubiq-ligases"/>
</dbReference>
<feature type="transmembrane region" description="Helical" evidence="6">
    <location>
        <begin position="243"/>
        <end position="270"/>
    </location>
</feature>
<evidence type="ECO:0000256" key="3">
    <source>
        <dbReference type="ARBA" id="ARBA00022833"/>
    </source>
</evidence>
<keyword evidence="6" id="KW-1133">Transmembrane helix</keyword>
<dbReference type="InterPro" id="IPR001841">
    <property type="entry name" value="Znf_RING"/>
</dbReference>
<dbReference type="GO" id="GO:0016567">
    <property type="term" value="P:protein ubiquitination"/>
    <property type="evidence" value="ECO:0007669"/>
    <property type="project" value="TreeGrafter"/>
</dbReference>
<feature type="compositionally biased region" description="Pro residues" evidence="5">
    <location>
        <begin position="298"/>
        <end position="308"/>
    </location>
</feature>
<sequence length="348" mass="36064">MILERPECQAGDGAGPGRPGQEGSRAASSVRARVPAASPRDRFPMPCPLSCLRWPRGPSRSWSIPSSPAASSNTRSPRGEGEEEDEDGGPGPGLAEAESPILPPPSPLDCLICVSPFDGVFKLPKRLACGHVFCLECLARLSLATVGSGEAVACPMCRAPTRLPPRRGPPALPTEPRLLPRDAQSPGLGPDSVRFDRRRGLLYLRPPSSGPSSAKAREGPPLPPPLRLGRPQTRPLGWDRSTWAFHAAVTLAVLVTAGLVVSGVYIFFLIPHAASHAVILPHLPPTPTNSSWFLAPVTAPPPPPPPERTQPGEGPGDSPGPPPGGSQAGAAPAGSREGQTADGGPLGG</sequence>
<evidence type="ECO:0000256" key="4">
    <source>
        <dbReference type="PROSITE-ProRule" id="PRU00175"/>
    </source>
</evidence>
<dbReference type="RefSeq" id="XP_023363060.2">
    <property type="nucleotide sequence ID" value="XM_023507292.2"/>
</dbReference>
<dbReference type="OrthoDB" id="342730at2759"/>
<dbReference type="GO" id="GO:0061630">
    <property type="term" value="F:ubiquitin protein ligase activity"/>
    <property type="evidence" value="ECO:0007669"/>
    <property type="project" value="TreeGrafter"/>
</dbReference>
<evidence type="ECO:0000259" key="7">
    <source>
        <dbReference type="PROSITE" id="PS50089"/>
    </source>
</evidence>
<reference evidence="8" key="2">
    <citation type="submission" date="2025-08" db="UniProtKB">
        <authorList>
            <consortium name="Ensembl"/>
        </authorList>
    </citation>
    <scope>IDENTIFICATION</scope>
</reference>
<dbReference type="CTD" id="646862"/>
<feature type="compositionally biased region" description="Low complexity" evidence="5">
    <location>
        <begin position="53"/>
        <end position="72"/>
    </location>
</feature>
<feature type="compositionally biased region" description="Low complexity" evidence="5">
    <location>
        <begin position="24"/>
        <end position="38"/>
    </location>
</feature>
<dbReference type="PROSITE" id="PS00518">
    <property type="entry name" value="ZF_RING_1"/>
    <property type="match status" value="1"/>
</dbReference>
<organism evidence="8 9">
    <name type="scientific">Sarcophilus harrisii</name>
    <name type="common">Tasmanian devil</name>
    <name type="synonym">Sarcophilus laniarius</name>
    <dbReference type="NCBI Taxonomy" id="9305"/>
    <lineage>
        <taxon>Eukaryota</taxon>
        <taxon>Metazoa</taxon>
        <taxon>Chordata</taxon>
        <taxon>Craniata</taxon>
        <taxon>Vertebrata</taxon>
        <taxon>Euteleostomi</taxon>
        <taxon>Mammalia</taxon>
        <taxon>Metatheria</taxon>
        <taxon>Dasyuromorphia</taxon>
        <taxon>Dasyuridae</taxon>
        <taxon>Sarcophilus</taxon>
    </lineage>
</organism>
<feature type="region of interest" description="Disordered" evidence="5">
    <location>
        <begin position="291"/>
        <end position="348"/>
    </location>
</feature>
<keyword evidence="6" id="KW-0812">Transmembrane</keyword>
<dbReference type="CDD" id="cd16556">
    <property type="entry name" value="RING-HC_RNF183-like"/>
    <property type="match status" value="1"/>
</dbReference>
<feature type="region of interest" description="Disordered" evidence="5">
    <location>
        <begin position="159"/>
        <end position="233"/>
    </location>
</feature>
<dbReference type="SMART" id="SM00184">
    <property type="entry name" value="RING"/>
    <property type="match status" value="1"/>
</dbReference>
<protein>
    <submittedName>
        <fullName evidence="8">Ring finger protein 225</fullName>
    </submittedName>
</protein>
<dbReference type="Gene3D" id="3.30.40.10">
    <property type="entry name" value="Zinc/RING finger domain, C3HC4 (zinc finger)"/>
    <property type="match status" value="1"/>
</dbReference>
<gene>
    <name evidence="8" type="primary">RNF225</name>
</gene>
<evidence type="ECO:0000256" key="6">
    <source>
        <dbReference type="SAM" id="Phobius"/>
    </source>
</evidence>
<dbReference type="GO" id="GO:0008270">
    <property type="term" value="F:zinc ion binding"/>
    <property type="evidence" value="ECO:0007669"/>
    <property type="project" value="UniProtKB-KW"/>
</dbReference>
<dbReference type="InterPro" id="IPR013083">
    <property type="entry name" value="Znf_RING/FYVE/PHD"/>
</dbReference>
<keyword evidence="2 4" id="KW-0863">Zinc-finger</keyword>
<evidence type="ECO:0000256" key="1">
    <source>
        <dbReference type="ARBA" id="ARBA00022723"/>
    </source>
</evidence>
<dbReference type="SUPFAM" id="SSF57850">
    <property type="entry name" value="RING/U-box"/>
    <property type="match status" value="1"/>
</dbReference>
<dbReference type="GeneID" id="111721686"/>
<keyword evidence="6" id="KW-0472">Membrane</keyword>
<feature type="region of interest" description="Disordered" evidence="5">
    <location>
        <begin position="1"/>
        <end position="101"/>
    </location>
</feature>
<dbReference type="PANTHER" id="PTHR22791:SF1">
    <property type="entry name" value="RING FINGER PROTEIN 225"/>
    <property type="match status" value="1"/>
</dbReference>
<accession>A0A7N4NXW7</accession>
<evidence type="ECO:0000313" key="8">
    <source>
        <dbReference type="Ensembl" id="ENSSHAP00000029432.1"/>
    </source>
</evidence>
<name>A0A7N4NXW7_SARHA</name>
<dbReference type="AlphaFoldDB" id="A0A7N4NXW7"/>